<name>A0AAN6QAK1_9PEZI</name>
<gene>
    <name evidence="2" type="ORF">N658DRAFT_491270</name>
</gene>
<organism evidence="2 3">
    <name type="scientific">Parathielavia hyrcaniae</name>
    <dbReference type="NCBI Taxonomy" id="113614"/>
    <lineage>
        <taxon>Eukaryota</taxon>
        <taxon>Fungi</taxon>
        <taxon>Dikarya</taxon>
        <taxon>Ascomycota</taxon>
        <taxon>Pezizomycotina</taxon>
        <taxon>Sordariomycetes</taxon>
        <taxon>Sordariomycetidae</taxon>
        <taxon>Sordariales</taxon>
        <taxon>Chaetomiaceae</taxon>
        <taxon>Parathielavia</taxon>
    </lineage>
</organism>
<protein>
    <submittedName>
        <fullName evidence="2">Uncharacterized protein</fullName>
    </submittedName>
</protein>
<reference evidence="2" key="2">
    <citation type="submission" date="2023-05" db="EMBL/GenBank/DDBJ databases">
        <authorList>
            <consortium name="Lawrence Berkeley National Laboratory"/>
            <person name="Steindorff A."/>
            <person name="Hensen N."/>
            <person name="Bonometti L."/>
            <person name="Westerberg I."/>
            <person name="Brannstrom I.O."/>
            <person name="Guillou S."/>
            <person name="Cros-Aarteil S."/>
            <person name="Calhoun S."/>
            <person name="Haridas S."/>
            <person name="Kuo A."/>
            <person name="Mondo S."/>
            <person name="Pangilinan J."/>
            <person name="Riley R."/>
            <person name="Labutti K."/>
            <person name="Andreopoulos B."/>
            <person name="Lipzen A."/>
            <person name="Chen C."/>
            <person name="Yanf M."/>
            <person name="Daum C."/>
            <person name="Ng V."/>
            <person name="Clum A."/>
            <person name="Ohm R."/>
            <person name="Martin F."/>
            <person name="Silar P."/>
            <person name="Natvig D."/>
            <person name="Lalanne C."/>
            <person name="Gautier V."/>
            <person name="Ament-Velasquez S.L."/>
            <person name="Kruys A."/>
            <person name="Hutchinson M.I."/>
            <person name="Powell A.J."/>
            <person name="Barry K."/>
            <person name="Miller A.N."/>
            <person name="Grigoriev I.V."/>
            <person name="Debuchy R."/>
            <person name="Gladieux P."/>
            <person name="Thoren M.H."/>
            <person name="Johannesson H."/>
        </authorList>
    </citation>
    <scope>NUCLEOTIDE SEQUENCE</scope>
    <source>
        <strain evidence="2">CBS 757.83</strain>
    </source>
</reference>
<dbReference type="AlphaFoldDB" id="A0AAN6QAK1"/>
<accession>A0AAN6QAK1</accession>
<evidence type="ECO:0000313" key="2">
    <source>
        <dbReference type="EMBL" id="KAK4106635.1"/>
    </source>
</evidence>
<keyword evidence="3" id="KW-1185">Reference proteome</keyword>
<dbReference type="EMBL" id="MU863624">
    <property type="protein sequence ID" value="KAK4106635.1"/>
    <property type="molecule type" value="Genomic_DNA"/>
</dbReference>
<evidence type="ECO:0000256" key="1">
    <source>
        <dbReference type="SAM" id="Phobius"/>
    </source>
</evidence>
<keyword evidence="1" id="KW-0472">Membrane</keyword>
<evidence type="ECO:0000313" key="3">
    <source>
        <dbReference type="Proteomes" id="UP001305647"/>
    </source>
</evidence>
<reference evidence="2" key="1">
    <citation type="journal article" date="2023" name="Mol. Phylogenet. Evol.">
        <title>Genome-scale phylogeny and comparative genomics of the fungal order Sordariales.</title>
        <authorList>
            <person name="Hensen N."/>
            <person name="Bonometti L."/>
            <person name="Westerberg I."/>
            <person name="Brannstrom I.O."/>
            <person name="Guillou S."/>
            <person name="Cros-Aarteil S."/>
            <person name="Calhoun S."/>
            <person name="Haridas S."/>
            <person name="Kuo A."/>
            <person name="Mondo S."/>
            <person name="Pangilinan J."/>
            <person name="Riley R."/>
            <person name="LaButti K."/>
            <person name="Andreopoulos B."/>
            <person name="Lipzen A."/>
            <person name="Chen C."/>
            <person name="Yan M."/>
            <person name="Daum C."/>
            <person name="Ng V."/>
            <person name="Clum A."/>
            <person name="Steindorff A."/>
            <person name="Ohm R.A."/>
            <person name="Martin F."/>
            <person name="Silar P."/>
            <person name="Natvig D.O."/>
            <person name="Lalanne C."/>
            <person name="Gautier V."/>
            <person name="Ament-Velasquez S.L."/>
            <person name="Kruys A."/>
            <person name="Hutchinson M.I."/>
            <person name="Powell A.J."/>
            <person name="Barry K."/>
            <person name="Miller A.N."/>
            <person name="Grigoriev I.V."/>
            <person name="Debuchy R."/>
            <person name="Gladieux P."/>
            <person name="Hiltunen Thoren M."/>
            <person name="Johannesson H."/>
        </authorList>
    </citation>
    <scope>NUCLEOTIDE SEQUENCE</scope>
    <source>
        <strain evidence="2">CBS 757.83</strain>
    </source>
</reference>
<comment type="caution">
    <text evidence="2">The sequence shown here is derived from an EMBL/GenBank/DDBJ whole genome shotgun (WGS) entry which is preliminary data.</text>
</comment>
<dbReference type="Proteomes" id="UP001305647">
    <property type="component" value="Unassembled WGS sequence"/>
</dbReference>
<keyword evidence="1" id="KW-0812">Transmembrane</keyword>
<proteinExistence type="predicted"/>
<sequence>MERRAWGLGPNPRPLSPVQRLAGANFHFLGFANIFVVGVISSSRTQMLDLAQARVKTFYYFPFEDVTDVRPIKPCPMLAI</sequence>
<feature type="transmembrane region" description="Helical" evidence="1">
    <location>
        <begin position="20"/>
        <end position="40"/>
    </location>
</feature>
<keyword evidence="1" id="KW-1133">Transmembrane helix</keyword>